<feature type="region of interest" description="Disordered" evidence="3">
    <location>
        <begin position="38"/>
        <end position="57"/>
    </location>
</feature>
<dbReference type="Pfam" id="PF13458">
    <property type="entry name" value="Peripla_BP_6"/>
    <property type="match status" value="1"/>
</dbReference>
<dbReference type="Gene3D" id="3.40.50.2300">
    <property type="match status" value="2"/>
</dbReference>
<evidence type="ECO:0000256" key="4">
    <source>
        <dbReference type="SAM" id="SignalP"/>
    </source>
</evidence>
<evidence type="ECO:0000256" key="1">
    <source>
        <dbReference type="ARBA" id="ARBA00010062"/>
    </source>
</evidence>
<organism evidence="6">
    <name type="scientific">uncultured Solirubrobacteraceae bacterium</name>
    <dbReference type="NCBI Taxonomy" id="1162706"/>
    <lineage>
        <taxon>Bacteria</taxon>
        <taxon>Bacillati</taxon>
        <taxon>Actinomycetota</taxon>
        <taxon>Thermoleophilia</taxon>
        <taxon>Solirubrobacterales</taxon>
        <taxon>Solirubrobacteraceae</taxon>
        <taxon>environmental samples</taxon>
    </lineage>
</organism>
<reference evidence="6" key="1">
    <citation type="submission" date="2020-02" db="EMBL/GenBank/DDBJ databases">
        <authorList>
            <person name="Meier V. D."/>
        </authorList>
    </citation>
    <scope>NUCLEOTIDE SEQUENCE</scope>
    <source>
        <strain evidence="6">AVDCRST_MAG13</strain>
    </source>
</reference>
<keyword evidence="2 4" id="KW-0732">Signal</keyword>
<proteinExistence type="inferred from homology"/>
<dbReference type="PROSITE" id="PS51257">
    <property type="entry name" value="PROKAR_LIPOPROTEIN"/>
    <property type="match status" value="1"/>
</dbReference>
<dbReference type="InterPro" id="IPR028082">
    <property type="entry name" value="Peripla_BP_I"/>
</dbReference>
<evidence type="ECO:0000313" key="6">
    <source>
        <dbReference type="EMBL" id="CAA9470408.1"/>
    </source>
</evidence>
<gene>
    <name evidence="6" type="ORF">AVDCRST_MAG13-433</name>
</gene>
<dbReference type="SUPFAM" id="SSF53822">
    <property type="entry name" value="Periplasmic binding protein-like I"/>
    <property type="match status" value="1"/>
</dbReference>
<feature type="signal peptide" evidence="4">
    <location>
        <begin position="1"/>
        <end position="35"/>
    </location>
</feature>
<evidence type="ECO:0000256" key="2">
    <source>
        <dbReference type="ARBA" id="ARBA00022729"/>
    </source>
</evidence>
<evidence type="ECO:0000256" key="3">
    <source>
        <dbReference type="SAM" id="MobiDB-lite"/>
    </source>
</evidence>
<protein>
    <recommendedName>
        <fullName evidence="5">Leucine-binding protein domain-containing protein</fullName>
    </recommendedName>
</protein>
<sequence>MQDRSVRGVQRRGRRWGSALAAAALACVLALSACGEEDEPAAGGGGGGGGGGQELTGEPIKAMTVASINTEGPPFPMIHETSKIYAQWVNDNGGIKGRPLEVINCDDRGVAPGAEDCARQAVQEKVTAVVGSYTFMADAIVPILEQSSIAWFGTCCAGTPQELTSKASFPVGSSLMYAAGFAKKAVDDGCKKINAVVIDGAQPYIPIMEGALKSRNASFNRKPIILPATSQDYSPQVAEAISGGADCVLMVVSEGPYTAWMGSWAQAGTKARMYGPQGNLDSVSIKGNEQAAEGSVIAGSYPDISTEPWKDYRAALEQYEANDEYEYNSLGGLGTWAGYTAFRKVIEDQITGDTVDAKAFMDAASKTTSLDTGGMVPTLDFTKEWTDNPDYRRLFNRSVVYSQVKDGKVQPLTTEFEDVTDAALGKAGT</sequence>
<comment type="similarity">
    <text evidence="1">Belongs to the leucine-binding protein family.</text>
</comment>
<dbReference type="EMBL" id="CADCVO010000062">
    <property type="protein sequence ID" value="CAA9470408.1"/>
    <property type="molecule type" value="Genomic_DNA"/>
</dbReference>
<dbReference type="AlphaFoldDB" id="A0A6J4RCS8"/>
<feature type="domain" description="Leucine-binding protein" evidence="5">
    <location>
        <begin position="82"/>
        <end position="376"/>
    </location>
</feature>
<accession>A0A6J4RCS8</accession>
<evidence type="ECO:0000259" key="5">
    <source>
        <dbReference type="Pfam" id="PF13458"/>
    </source>
</evidence>
<feature type="chain" id="PRO_5026710611" description="Leucine-binding protein domain-containing protein" evidence="4">
    <location>
        <begin position="36"/>
        <end position="429"/>
    </location>
</feature>
<dbReference type="InterPro" id="IPR028081">
    <property type="entry name" value="Leu-bd"/>
</dbReference>
<feature type="compositionally biased region" description="Gly residues" evidence="3">
    <location>
        <begin position="42"/>
        <end position="54"/>
    </location>
</feature>
<name>A0A6J4RCS8_9ACTN</name>